<dbReference type="InterPro" id="IPR001387">
    <property type="entry name" value="Cro/C1-type_HTH"/>
</dbReference>
<proteinExistence type="predicted"/>
<feature type="region of interest" description="Disordered" evidence="1">
    <location>
        <begin position="84"/>
        <end position="104"/>
    </location>
</feature>
<dbReference type="Proteomes" id="UP001236663">
    <property type="component" value="Unassembled WGS sequence"/>
</dbReference>
<accession>A0ABT8C973</accession>
<dbReference type="InterPro" id="IPR010982">
    <property type="entry name" value="Lambda_DNA-bd_dom_sf"/>
</dbReference>
<feature type="compositionally biased region" description="Basic and acidic residues" evidence="1">
    <location>
        <begin position="87"/>
        <end position="99"/>
    </location>
</feature>
<comment type="caution">
    <text evidence="3">The sequence shown here is derived from an EMBL/GenBank/DDBJ whole genome shotgun (WGS) entry which is preliminary data.</text>
</comment>
<sequence length="140" mass="16111">MAKNLNKEMVKKETDRFNRDVSLNLKRLREERNFTQEYMAECIGKDYSSGYATLEQGKKKLSFEDAVKISECLNVPLMRILNPSFDPSKENVSEEERPLYGKPKKSSMQISVTLTGDFGDLQKQIRLLEKVNEILANDSV</sequence>
<reference evidence="4" key="1">
    <citation type="journal article" date="2019" name="Int. J. Syst. Evol. Microbiol.">
        <title>The Global Catalogue of Microorganisms (GCM) 10K type strain sequencing project: providing services to taxonomists for standard genome sequencing and annotation.</title>
        <authorList>
            <consortium name="The Broad Institute Genomics Platform"/>
            <consortium name="The Broad Institute Genome Sequencing Center for Infectious Disease"/>
            <person name="Wu L."/>
            <person name="Ma J."/>
        </authorList>
    </citation>
    <scope>NUCLEOTIDE SEQUENCE [LARGE SCALE GENOMIC DNA]</scope>
    <source>
        <strain evidence="4">CECT 7706</strain>
    </source>
</reference>
<dbReference type="CDD" id="cd00093">
    <property type="entry name" value="HTH_XRE"/>
    <property type="match status" value="1"/>
</dbReference>
<evidence type="ECO:0000256" key="1">
    <source>
        <dbReference type="SAM" id="MobiDB-lite"/>
    </source>
</evidence>
<keyword evidence="4" id="KW-1185">Reference proteome</keyword>
<organism evidence="3 4">
    <name type="scientific">Cyclobacterium jeungdonense</name>
    <dbReference type="NCBI Taxonomy" id="708087"/>
    <lineage>
        <taxon>Bacteria</taxon>
        <taxon>Pseudomonadati</taxon>
        <taxon>Bacteroidota</taxon>
        <taxon>Cytophagia</taxon>
        <taxon>Cytophagales</taxon>
        <taxon>Cyclobacteriaceae</taxon>
        <taxon>Cyclobacterium</taxon>
    </lineage>
</organism>
<evidence type="ECO:0000313" key="4">
    <source>
        <dbReference type="Proteomes" id="UP001236663"/>
    </source>
</evidence>
<evidence type="ECO:0000313" key="3">
    <source>
        <dbReference type="EMBL" id="MDN3689060.1"/>
    </source>
</evidence>
<dbReference type="Pfam" id="PF12844">
    <property type="entry name" value="HTH_19"/>
    <property type="match status" value="1"/>
</dbReference>
<dbReference type="EMBL" id="JAUFQS010000017">
    <property type="protein sequence ID" value="MDN3689060.1"/>
    <property type="molecule type" value="Genomic_DNA"/>
</dbReference>
<evidence type="ECO:0000259" key="2">
    <source>
        <dbReference type="PROSITE" id="PS50943"/>
    </source>
</evidence>
<dbReference type="RefSeq" id="WP_163386555.1">
    <property type="nucleotide sequence ID" value="NZ_JAUFQS010000017.1"/>
</dbReference>
<dbReference type="Gene3D" id="1.10.260.40">
    <property type="entry name" value="lambda repressor-like DNA-binding domains"/>
    <property type="match status" value="1"/>
</dbReference>
<feature type="domain" description="HTH cro/C1-type" evidence="2">
    <location>
        <begin position="25"/>
        <end position="81"/>
    </location>
</feature>
<dbReference type="PROSITE" id="PS50943">
    <property type="entry name" value="HTH_CROC1"/>
    <property type="match status" value="1"/>
</dbReference>
<gene>
    <name evidence="3" type="ORF">QWZ15_14570</name>
</gene>
<protein>
    <submittedName>
        <fullName evidence="3">Helix-turn-helix transcriptional regulator</fullName>
    </submittedName>
</protein>
<dbReference type="SMART" id="SM00530">
    <property type="entry name" value="HTH_XRE"/>
    <property type="match status" value="1"/>
</dbReference>
<name>A0ABT8C973_9BACT</name>
<dbReference type="SUPFAM" id="SSF47413">
    <property type="entry name" value="lambda repressor-like DNA-binding domains"/>
    <property type="match status" value="1"/>
</dbReference>